<reference evidence="2 3" key="1">
    <citation type="journal article" date="2016" name="Sci. Rep.">
        <title>Metabolic traits of an uncultured archaeal lineage -MSBL1- from brine pools of the Red Sea.</title>
        <authorList>
            <person name="Mwirichia R."/>
            <person name="Alam I."/>
            <person name="Rashid M."/>
            <person name="Vinu M."/>
            <person name="Ba-Alawi W."/>
            <person name="Anthony Kamau A."/>
            <person name="Kamanda Ngugi D."/>
            <person name="Goker M."/>
            <person name="Klenk H.P."/>
            <person name="Bajic V."/>
            <person name="Stingl U."/>
        </authorList>
    </citation>
    <scope>NUCLEOTIDE SEQUENCE [LARGE SCALE GENOMIC DNA]</scope>
    <source>
        <strain evidence="2">SCGC-AAA259M10</strain>
    </source>
</reference>
<dbReference type="AlphaFoldDB" id="A0A133UXS0"/>
<evidence type="ECO:0000313" key="3">
    <source>
        <dbReference type="Proteomes" id="UP000070341"/>
    </source>
</evidence>
<proteinExistence type="predicted"/>
<feature type="compositionally biased region" description="Basic residues" evidence="1">
    <location>
        <begin position="33"/>
        <end position="46"/>
    </location>
</feature>
<accession>A0A133UXS0</accession>
<dbReference type="Proteomes" id="UP000070341">
    <property type="component" value="Unassembled WGS sequence"/>
</dbReference>
<keyword evidence="3" id="KW-1185">Reference proteome</keyword>
<evidence type="ECO:0000313" key="2">
    <source>
        <dbReference type="EMBL" id="KXA98980.1"/>
    </source>
</evidence>
<name>A0A133UXS0_9EURY</name>
<comment type="caution">
    <text evidence="2">The sequence shown here is derived from an EMBL/GenBank/DDBJ whole genome shotgun (WGS) entry which is preliminary data.</text>
</comment>
<organism evidence="2 3">
    <name type="scientific">candidate division MSBL1 archaeon SCGC-AAA259M10</name>
    <dbReference type="NCBI Taxonomy" id="1698270"/>
    <lineage>
        <taxon>Archaea</taxon>
        <taxon>Methanobacteriati</taxon>
        <taxon>Methanobacteriota</taxon>
        <taxon>candidate division MSBL1</taxon>
    </lineage>
</organism>
<gene>
    <name evidence="2" type="ORF">AKJ40_04245</name>
</gene>
<sequence length="60" mass="7012">MVRLECDEEKFTPPIKEKKGKSSRIIELERKFKKTKRKAGPNRKRPNPILANHTGQNLLL</sequence>
<dbReference type="EMBL" id="LHXU01000087">
    <property type="protein sequence ID" value="KXA98980.1"/>
    <property type="molecule type" value="Genomic_DNA"/>
</dbReference>
<protein>
    <submittedName>
        <fullName evidence="2">Uncharacterized protein</fullName>
    </submittedName>
</protein>
<feature type="region of interest" description="Disordered" evidence="1">
    <location>
        <begin position="33"/>
        <end position="60"/>
    </location>
</feature>
<evidence type="ECO:0000256" key="1">
    <source>
        <dbReference type="SAM" id="MobiDB-lite"/>
    </source>
</evidence>